<evidence type="ECO:0000256" key="1">
    <source>
        <dbReference type="ARBA" id="ARBA00004271"/>
    </source>
</evidence>
<dbReference type="GO" id="GO:0005179">
    <property type="term" value="F:hormone activity"/>
    <property type="evidence" value="ECO:0007669"/>
    <property type="project" value="UniProtKB-KW"/>
</dbReference>
<name>A0A9W3DJW9_RAPSA</name>
<accession>A0A9W3DJW9</accession>
<dbReference type="KEGG" id="rsz:130511315"/>
<dbReference type="InterPro" id="IPR033250">
    <property type="entry name" value="CEP"/>
</dbReference>
<dbReference type="GO" id="GO:0048364">
    <property type="term" value="P:root development"/>
    <property type="evidence" value="ECO:0007669"/>
    <property type="project" value="InterPro"/>
</dbReference>
<keyword evidence="4" id="KW-0964">Secreted</keyword>
<keyword evidence="7" id="KW-0379">Hydroxylation</keyword>
<feature type="region of interest" description="Disordered" evidence="8">
    <location>
        <begin position="73"/>
        <end position="98"/>
    </location>
</feature>
<sequence>MKLFTISMMTIMAISIVLVQVPSTTESRPTDNQNHFKVTYLNNFVSTVPVARNVDGHKEGIIVQAKILKDIEAFRPTTPGDSPGIGHPHPPRLSDDFK</sequence>
<feature type="chain" id="PRO_5040866805" evidence="9">
    <location>
        <begin position="28"/>
        <end position="98"/>
    </location>
</feature>
<dbReference type="PANTHER" id="PTHR33348">
    <property type="entry name" value="PRECURSOR OF CEP5"/>
    <property type="match status" value="1"/>
</dbReference>
<evidence type="ECO:0000256" key="3">
    <source>
        <dbReference type="ARBA" id="ARBA00022523"/>
    </source>
</evidence>
<organism evidence="10 11">
    <name type="scientific">Raphanus sativus</name>
    <name type="common">Radish</name>
    <name type="synonym">Raphanus raphanistrum var. sativus</name>
    <dbReference type="NCBI Taxonomy" id="3726"/>
    <lineage>
        <taxon>Eukaryota</taxon>
        <taxon>Viridiplantae</taxon>
        <taxon>Streptophyta</taxon>
        <taxon>Embryophyta</taxon>
        <taxon>Tracheophyta</taxon>
        <taxon>Spermatophyta</taxon>
        <taxon>Magnoliopsida</taxon>
        <taxon>eudicotyledons</taxon>
        <taxon>Gunneridae</taxon>
        <taxon>Pentapetalae</taxon>
        <taxon>rosids</taxon>
        <taxon>malvids</taxon>
        <taxon>Brassicales</taxon>
        <taxon>Brassicaceae</taxon>
        <taxon>Brassiceae</taxon>
        <taxon>Raphanus</taxon>
    </lineage>
</organism>
<comment type="similarity">
    <text evidence="2">Belongs to the C-terminally encoded plant signaling peptide (CEP) family.</text>
</comment>
<dbReference type="GO" id="GO:2000280">
    <property type="term" value="P:regulation of root development"/>
    <property type="evidence" value="ECO:0007669"/>
    <property type="project" value="TreeGrafter"/>
</dbReference>
<comment type="subcellular location">
    <subcellularLocation>
        <location evidence="1">Secreted</location>
        <location evidence="1">Extracellular space</location>
        <location evidence="1">Apoplast</location>
    </subcellularLocation>
</comment>
<evidence type="ECO:0000256" key="2">
    <source>
        <dbReference type="ARBA" id="ARBA00008963"/>
    </source>
</evidence>
<dbReference type="GO" id="GO:1902025">
    <property type="term" value="P:nitrate import"/>
    <property type="evidence" value="ECO:0007669"/>
    <property type="project" value="TreeGrafter"/>
</dbReference>
<dbReference type="PANTHER" id="PTHR33348:SF21">
    <property type="entry name" value="PRECURSOR OF CEP10-RELATED"/>
    <property type="match status" value="1"/>
</dbReference>
<reference evidence="10" key="1">
    <citation type="journal article" date="2019" name="Database">
        <title>The radish genome database (RadishGD): an integrated information resource for radish genomics.</title>
        <authorList>
            <person name="Yu H.J."/>
            <person name="Baek S."/>
            <person name="Lee Y.J."/>
            <person name="Cho A."/>
            <person name="Mun J.H."/>
        </authorList>
    </citation>
    <scope>NUCLEOTIDE SEQUENCE [LARGE SCALE GENOMIC DNA]</scope>
    <source>
        <strain evidence="10">cv. WK10039</strain>
    </source>
</reference>
<dbReference type="AlphaFoldDB" id="A0A9W3DJW9"/>
<evidence type="ECO:0000256" key="8">
    <source>
        <dbReference type="SAM" id="MobiDB-lite"/>
    </source>
</evidence>
<proteinExistence type="inferred from homology"/>
<evidence type="ECO:0000256" key="5">
    <source>
        <dbReference type="ARBA" id="ARBA00022702"/>
    </source>
</evidence>
<dbReference type="OrthoDB" id="1675975at2759"/>
<keyword evidence="5" id="KW-0372">Hormone</keyword>
<evidence type="ECO:0000256" key="7">
    <source>
        <dbReference type="ARBA" id="ARBA00023278"/>
    </source>
</evidence>
<keyword evidence="10" id="KW-1185">Reference proteome</keyword>
<dbReference type="GeneID" id="130511315"/>
<evidence type="ECO:0000256" key="6">
    <source>
        <dbReference type="ARBA" id="ARBA00022729"/>
    </source>
</evidence>
<gene>
    <name evidence="11" type="primary">LOC130511315</name>
</gene>
<dbReference type="GO" id="GO:0048046">
    <property type="term" value="C:apoplast"/>
    <property type="evidence" value="ECO:0007669"/>
    <property type="project" value="UniProtKB-SubCell"/>
</dbReference>
<evidence type="ECO:0000313" key="11">
    <source>
        <dbReference type="RefSeq" id="XP_056864222.1"/>
    </source>
</evidence>
<feature type="signal peptide" evidence="9">
    <location>
        <begin position="1"/>
        <end position="27"/>
    </location>
</feature>
<dbReference type="GO" id="GO:1901371">
    <property type="term" value="P:regulation of leaf morphogenesis"/>
    <property type="evidence" value="ECO:0007669"/>
    <property type="project" value="TreeGrafter"/>
</dbReference>
<evidence type="ECO:0000313" key="10">
    <source>
        <dbReference type="Proteomes" id="UP000504610"/>
    </source>
</evidence>
<evidence type="ECO:0000256" key="4">
    <source>
        <dbReference type="ARBA" id="ARBA00022525"/>
    </source>
</evidence>
<dbReference type="Proteomes" id="UP000504610">
    <property type="component" value="Chromosome 4"/>
</dbReference>
<dbReference type="RefSeq" id="XP_056864222.1">
    <property type="nucleotide sequence ID" value="XM_057008242.1"/>
</dbReference>
<keyword evidence="3" id="KW-0052">Apoplast</keyword>
<dbReference type="GO" id="GO:0006995">
    <property type="term" value="P:cellular response to nitrogen starvation"/>
    <property type="evidence" value="ECO:0007669"/>
    <property type="project" value="UniProtKB-ARBA"/>
</dbReference>
<evidence type="ECO:0000256" key="9">
    <source>
        <dbReference type="SAM" id="SignalP"/>
    </source>
</evidence>
<keyword evidence="6 9" id="KW-0732">Signal</keyword>
<reference evidence="11" key="2">
    <citation type="submission" date="2025-08" db="UniProtKB">
        <authorList>
            <consortium name="RefSeq"/>
        </authorList>
    </citation>
    <scope>IDENTIFICATION</scope>
    <source>
        <tissue evidence="11">Leaf</tissue>
    </source>
</reference>
<protein>
    <submittedName>
        <fullName evidence="11">Precursor of CEP9-like</fullName>
    </submittedName>
</protein>